<dbReference type="InterPro" id="IPR013005">
    <property type="entry name" value="Ribosomal_uL4-like"/>
</dbReference>
<dbReference type="PANTHER" id="PTHR10746:SF17">
    <property type="entry name" value="LARGE RIBOSOMAL SUBUNIT PROTEIN UL4C"/>
    <property type="match status" value="1"/>
</dbReference>
<keyword evidence="3" id="KW-0694">RNA-binding</keyword>
<dbReference type="GeneID" id="67154553"/>
<keyword evidence="5" id="KW-0687">Ribonucleoprotein</keyword>
<dbReference type="SUPFAM" id="SSF52166">
    <property type="entry name" value="Ribosomal protein L4"/>
    <property type="match status" value="1"/>
</dbReference>
<dbReference type="Pfam" id="PF00573">
    <property type="entry name" value="Ribosomal_L4"/>
    <property type="match status" value="1"/>
</dbReference>
<evidence type="ECO:0000256" key="2">
    <source>
        <dbReference type="ARBA" id="ARBA00022730"/>
    </source>
</evidence>
<evidence type="ECO:0000256" key="4">
    <source>
        <dbReference type="ARBA" id="ARBA00022980"/>
    </source>
</evidence>
<evidence type="ECO:0000256" key="1">
    <source>
        <dbReference type="ARBA" id="ARBA00010528"/>
    </source>
</evidence>
<dbReference type="EMBL" id="MT859097">
    <property type="protein sequence ID" value="QQW50595.1"/>
    <property type="molecule type" value="Genomic_DNA"/>
</dbReference>
<proteinExistence type="inferred from homology"/>
<dbReference type="InterPro" id="IPR002136">
    <property type="entry name" value="Ribosomal_uL4"/>
</dbReference>
<sequence>MNSNYDYLNESDIKFIKNNKLTDLNNFKITKQQINELEKSESIPITNAIKVFRLVSTDFLLESLVSSSKYVVHRAVKTQLINNLQLTASTKTRSEVRGGGKKPWKQKGTGNARAGSSRSPLWRGGGVAFGPKPKKQYLKINKKEKSLALKNSFINKKEKWLLLENLGDILNESKTRLLNSFLNEIRRSSEKKFLLILENENELIKKATRNLKNVDIRYVSNIDVVSVLKADVIITSLDILKNSKFEGVFK</sequence>
<dbReference type="GO" id="GO:0005840">
    <property type="term" value="C:ribosome"/>
    <property type="evidence" value="ECO:0007669"/>
    <property type="project" value="UniProtKB-KW"/>
</dbReference>
<dbReference type="PANTHER" id="PTHR10746">
    <property type="entry name" value="50S RIBOSOMAL PROTEIN L4"/>
    <property type="match status" value="1"/>
</dbReference>
<organism evidence="9">
    <name type="scientific">Olisthodiscus luteus</name>
    <name type="common">Marine phytoflagellate</name>
    <dbReference type="NCBI Taxonomy" id="83000"/>
    <lineage>
        <taxon>Eukaryota</taxon>
        <taxon>Sar</taxon>
        <taxon>Stramenopiles</taxon>
        <taxon>Ochrophyta</taxon>
        <taxon>Olisthodiscophyceae</taxon>
        <taxon>Olisthodiscaceae</taxon>
        <taxon>Olisthodiscus</taxon>
    </lineage>
</organism>
<evidence type="ECO:0000256" key="7">
    <source>
        <dbReference type="ARBA" id="ARBA00035387"/>
    </source>
</evidence>
<gene>
    <name evidence="9" type="primary">rpl4</name>
</gene>
<comment type="similarity">
    <text evidence="1">Belongs to the universal ribosomal protein uL4 family.</text>
</comment>
<dbReference type="GO" id="GO:0019843">
    <property type="term" value="F:rRNA binding"/>
    <property type="evidence" value="ECO:0007669"/>
    <property type="project" value="UniProtKB-KW"/>
</dbReference>
<dbReference type="GO" id="GO:1990904">
    <property type="term" value="C:ribonucleoprotein complex"/>
    <property type="evidence" value="ECO:0007669"/>
    <property type="project" value="UniProtKB-KW"/>
</dbReference>
<dbReference type="AlphaFoldDB" id="A0A7U0KT78"/>
<dbReference type="Gene3D" id="3.40.1370.10">
    <property type="match status" value="1"/>
</dbReference>
<accession>A0A7U0KT78</accession>
<name>A0A7U0KT78_OLILU</name>
<geneLocation type="plastid" evidence="9"/>
<dbReference type="GO" id="GO:0006412">
    <property type="term" value="P:translation"/>
    <property type="evidence" value="ECO:0007669"/>
    <property type="project" value="InterPro"/>
</dbReference>
<dbReference type="InterPro" id="IPR023574">
    <property type="entry name" value="Ribosomal_uL4_dom_sf"/>
</dbReference>
<keyword evidence="4 9" id="KW-0689">Ribosomal protein</keyword>
<keyword evidence="2" id="KW-0699">rRNA-binding</keyword>
<dbReference type="HAMAP" id="MF_01328_B">
    <property type="entry name" value="Ribosomal_uL4_B"/>
    <property type="match status" value="1"/>
</dbReference>
<evidence type="ECO:0000256" key="8">
    <source>
        <dbReference type="SAM" id="MobiDB-lite"/>
    </source>
</evidence>
<evidence type="ECO:0000313" key="9">
    <source>
        <dbReference type="EMBL" id="QQW50595.1"/>
    </source>
</evidence>
<feature type="region of interest" description="Disordered" evidence="8">
    <location>
        <begin position="91"/>
        <end position="121"/>
    </location>
</feature>
<reference evidence="9" key="1">
    <citation type="journal article" date="2021" name="J. Phycol.">
        <title>Olisthodiscus represents a new class of Ochrophyta.</title>
        <authorList>
            <person name="Barcyte D."/>
            <person name="Eikrem W."/>
            <person name="Engesmo A."/>
            <person name="Seoane S."/>
            <person name="Wohlmann J."/>
            <person name="Horak A."/>
            <person name="Yurchenko T."/>
            <person name="Elias M."/>
        </authorList>
    </citation>
    <scope>NUCLEOTIDE SEQUENCE</scope>
    <source>
        <strain evidence="9">K-0444</strain>
    </source>
</reference>
<evidence type="ECO:0000256" key="5">
    <source>
        <dbReference type="ARBA" id="ARBA00023274"/>
    </source>
</evidence>
<dbReference type="NCBIfam" id="TIGR03953">
    <property type="entry name" value="rplD_bact"/>
    <property type="match status" value="1"/>
</dbReference>
<keyword evidence="9" id="KW-0934">Plastid</keyword>
<dbReference type="RefSeq" id="YP_010152934.1">
    <property type="nucleotide sequence ID" value="NC_057170.1"/>
</dbReference>
<evidence type="ECO:0000256" key="3">
    <source>
        <dbReference type="ARBA" id="ARBA00022884"/>
    </source>
</evidence>
<protein>
    <recommendedName>
        <fullName evidence="6">Large ribosomal subunit protein uL4c</fullName>
    </recommendedName>
    <alternativeName>
        <fullName evidence="7">50S ribosomal protein L4, chloroplastic</fullName>
    </alternativeName>
</protein>
<dbReference type="GO" id="GO:0003735">
    <property type="term" value="F:structural constituent of ribosome"/>
    <property type="evidence" value="ECO:0007669"/>
    <property type="project" value="InterPro"/>
</dbReference>
<evidence type="ECO:0000256" key="6">
    <source>
        <dbReference type="ARBA" id="ARBA00035208"/>
    </source>
</evidence>